<evidence type="ECO:0000256" key="2">
    <source>
        <dbReference type="SAM" id="SignalP"/>
    </source>
</evidence>
<dbReference type="SUPFAM" id="SSF81296">
    <property type="entry name" value="E set domains"/>
    <property type="match status" value="1"/>
</dbReference>
<keyword evidence="1" id="KW-0677">Repeat</keyword>
<keyword evidence="5" id="KW-1185">Reference proteome</keyword>
<dbReference type="PROSITE" id="PS51257">
    <property type="entry name" value="PROKAR_LIPOPROTEIN"/>
    <property type="match status" value="1"/>
</dbReference>
<evidence type="ECO:0000259" key="3">
    <source>
        <dbReference type="Pfam" id="PF01833"/>
    </source>
</evidence>
<feature type="signal peptide" evidence="2">
    <location>
        <begin position="1"/>
        <end position="27"/>
    </location>
</feature>
<dbReference type="InterPro" id="IPR013783">
    <property type="entry name" value="Ig-like_fold"/>
</dbReference>
<dbReference type="CDD" id="cd00603">
    <property type="entry name" value="IPT_PCSR"/>
    <property type="match status" value="1"/>
</dbReference>
<feature type="domain" description="IPT/TIG" evidence="3">
    <location>
        <begin position="49"/>
        <end position="127"/>
    </location>
</feature>
<organism evidence="4 5">
    <name type="scientific">Sphingobacterium bambusae</name>
    <dbReference type="NCBI Taxonomy" id="662858"/>
    <lineage>
        <taxon>Bacteria</taxon>
        <taxon>Pseudomonadati</taxon>
        <taxon>Bacteroidota</taxon>
        <taxon>Sphingobacteriia</taxon>
        <taxon>Sphingobacteriales</taxon>
        <taxon>Sphingobacteriaceae</taxon>
        <taxon>Sphingobacterium</taxon>
    </lineage>
</organism>
<dbReference type="Proteomes" id="UP001597525">
    <property type="component" value="Unassembled WGS sequence"/>
</dbReference>
<evidence type="ECO:0000313" key="4">
    <source>
        <dbReference type="EMBL" id="MFD2966895.1"/>
    </source>
</evidence>
<dbReference type="Pfam" id="PF01436">
    <property type="entry name" value="NHL"/>
    <property type="match status" value="2"/>
</dbReference>
<dbReference type="InterPro" id="IPR011042">
    <property type="entry name" value="6-blade_b-propeller_TolB-like"/>
</dbReference>
<dbReference type="InterPro" id="IPR014756">
    <property type="entry name" value="Ig_E-set"/>
</dbReference>
<dbReference type="SUPFAM" id="SSF101898">
    <property type="entry name" value="NHL repeat"/>
    <property type="match status" value="1"/>
</dbReference>
<reference evidence="5" key="1">
    <citation type="journal article" date="2019" name="Int. J. Syst. Evol. Microbiol.">
        <title>The Global Catalogue of Microorganisms (GCM) 10K type strain sequencing project: providing services to taxonomists for standard genome sequencing and annotation.</title>
        <authorList>
            <consortium name="The Broad Institute Genomics Platform"/>
            <consortium name="The Broad Institute Genome Sequencing Center for Infectious Disease"/>
            <person name="Wu L."/>
            <person name="Ma J."/>
        </authorList>
    </citation>
    <scope>NUCLEOTIDE SEQUENCE [LARGE SCALE GENOMIC DNA]</scope>
    <source>
        <strain evidence="5">KCTC 22814</strain>
    </source>
</reference>
<dbReference type="Gene3D" id="2.120.10.30">
    <property type="entry name" value="TolB, C-terminal domain"/>
    <property type="match status" value="1"/>
</dbReference>
<dbReference type="Pfam" id="PF01833">
    <property type="entry name" value="TIG"/>
    <property type="match status" value="1"/>
</dbReference>
<sequence length="440" mass="48511">MKNKTRSMKGILPLLLGLLLAFIAACSKPDKVENKPTHDPTKPITYADFYPKEGGVSTQMIIEGSNFGSDTALVHVSVNDKEARVIGVSDTRIYALVPPRAGTGSVKVSLGAKGTEKVHVFDNPFSYEFKQQVSTISGQSDNNGNGKDEDGSYSSAWFDRPCWLAFDNDGALYVLEEGNGSGALRRLYNDQVTTLMKKSGAIVRPRTIAFNLAQDTLFMSNDQGSSTGLSTAVLFRSNGFSTFRPYIYSKQTNFGISHPTTGAYFYNRYEDGMLFRWSSTTAAAVEQFRVKDSSWEYSMVFTPNGKTAYIIVRNRHYIVKAEYNENTKRLENAVDWAGGVGSAAFQNGIGAAARFDQPCQGAVDEDGNLYVADRYNHCIRRITPEGVSSVYAGVPRQEGYVDGEPLESRFRFPEGVAFGPDGGLYVADYGNHRIRRILVE</sequence>
<dbReference type="EMBL" id="JBHUPB010000004">
    <property type="protein sequence ID" value="MFD2966895.1"/>
    <property type="molecule type" value="Genomic_DNA"/>
</dbReference>
<keyword evidence="2" id="KW-0732">Signal</keyword>
<gene>
    <name evidence="4" type="ORF">ACFS7Y_05830</name>
</gene>
<dbReference type="InterPro" id="IPR001258">
    <property type="entry name" value="NHL_repeat"/>
</dbReference>
<name>A0ABW6BGA5_9SPHI</name>
<accession>A0ABW6BGA5</accession>
<dbReference type="PANTHER" id="PTHR13833">
    <property type="match status" value="1"/>
</dbReference>
<dbReference type="InterPro" id="IPR002909">
    <property type="entry name" value="IPT_dom"/>
</dbReference>
<protein>
    <submittedName>
        <fullName evidence="4">IPT/TIG domain-containing protein</fullName>
    </submittedName>
</protein>
<feature type="chain" id="PRO_5045183462" evidence="2">
    <location>
        <begin position="28"/>
        <end position="440"/>
    </location>
</feature>
<dbReference type="Gene3D" id="2.60.40.10">
    <property type="entry name" value="Immunoglobulins"/>
    <property type="match status" value="1"/>
</dbReference>
<evidence type="ECO:0000256" key="1">
    <source>
        <dbReference type="ARBA" id="ARBA00022737"/>
    </source>
</evidence>
<evidence type="ECO:0000313" key="5">
    <source>
        <dbReference type="Proteomes" id="UP001597525"/>
    </source>
</evidence>
<proteinExistence type="predicted"/>
<comment type="caution">
    <text evidence="4">The sequence shown here is derived from an EMBL/GenBank/DDBJ whole genome shotgun (WGS) entry which is preliminary data.</text>
</comment>
<dbReference type="PANTHER" id="PTHR13833:SF71">
    <property type="entry name" value="NHL DOMAIN-CONTAINING PROTEIN"/>
    <property type="match status" value="1"/>
</dbReference>
<dbReference type="RefSeq" id="WP_320182594.1">
    <property type="nucleotide sequence ID" value="NZ_CP138332.1"/>
</dbReference>